<name>A0AAT9FLD3_9BACT</name>
<organism evidence="1">
    <name type="scientific">Oceaniferula spumae</name>
    <dbReference type="NCBI Taxonomy" id="2979115"/>
    <lineage>
        <taxon>Bacteria</taxon>
        <taxon>Pseudomonadati</taxon>
        <taxon>Verrucomicrobiota</taxon>
        <taxon>Verrucomicrobiia</taxon>
        <taxon>Verrucomicrobiales</taxon>
        <taxon>Verrucomicrobiaceae</taxon>
        <taxon>Oceaniferula</taxon>
    </lineage>
</organism>
<sequence>MGLDNETTRYLLADSKKTIRGKSVLTIARQTLQMGESELDRLLKEFGIPAEAQPNIDWKSKRRPYAEPLFSSLGALSVNSMDFSDYESADLIHDLNDPIPDKWKKKFDFVCESGSLEHIFNLPVAVKNCMEMVKVGGYLTWAGPANNFFGHGFYQFSPELLYRILSKENGYKIIRMIAIEYDSKRRWYRVHDPAVKHDRIKLISKHQISVIVTAERVSEEKIFLRNPQQSDYLEEWNDTAHQIKLNITPKKKHNMRAIKDYLISNHPRLAQIGRTIQQSGLNREYSFKNPKSFEPLSKPRKAGHF</sequence>
<reference evidence="1" key="1">
    <citation type="submission" date="2024-07" db="EMBL/GenBank/DDBJ databases">
        <title>Complete genome sequence of Verrucomicrobiaceae bacterium NT6N.</title>
        <authorList>
            <person name="Huang C."/>
            <person name="Takami H."/>
            <person name="Hamasaki K."/>
        </authorList>
    </citation>
    <scope>NUCLEOTIDE SEQUENCE</scope>
    <source>
        <strain evidence="1">NT6N</strain>
    </source>
</reference>
<proteinExistence type="predicted"/>
<accession>A0AAT9FLD3</accession>
<dbReference type="KEGG" id="osu:NT6N_17980"/>
<evidence type="ECO:0000313" key="1">
    <source>
        <dbReference type="EMBL" id="BDS06758.1"/>
    </source>
</evidence>
<dbReference type="Gene3D" id="3.40.50.150">
    <property type="entry name" value="Vaccinia Virus protein VP39"/>
    <property type="match status" value="1"/>
</dbReference>
<dbReference type="InterPro" id="IPR029063">
    <property type="entry name" value="SAM-dependent_MTases_sf"/>
</dbReference>
<dbReference type="AlphaFoldDB" id="A0AAT9FLD3"/>
<dbReference type="EMBL" id="AP026866">
    <property type="protein sequence ID" value="BDS06758.1"/>
    <property type="molecule type" value="Genomic_DNA"/>
</dbReference>
<dbReference type="SUPFAM" id="SSF53335">
    <property type="entry name" value="S-adenosyl-L-methionine-dependent methyltransferases"/>
    <property type="match status" value="1"/>
</dbReference>
<gene>
    <name evidence="1" type="ORF">NT6N_17980</name>
</gene>
<evidence type="ECO:0008006" key="2">
    <source>
        <dbReference type="Google" id="ProtNLM"/>
    </source>
</evidence>
<protein>
    <recommendedName>
        <fullName evidence="2">Methyltransferase type 11 domain-containing protein</fullName>
    </recommendedName>
</protein>